<feature type="region of interest" description="Disordered" evidence="6">
    <location>
        <begin position="340"/>
        <end position="428"/>
    </location>
</feature>
<feature type="compositionally biased region" description="Low complexity" evidence="6">
    <location>
        <begin position="365"/>
        <end position="394"/>
    </location>
</feature>
<dbReference type="InterPro" id="IPR017941">
    <property type="entry name" value="Rieske_2Fe-2S"/>
</dbReference>
<reference evidence="8" key="1">
    <citation type="journal article" date="2014" name="Int. J. Syst. Evol. Microbiol.">
        <title>Complete genome sequence of Corynebacterium casei LMG S-19264T (=DSM 44701T), isolated from a smear-ripened cheese.</title>
        <authorList>
            <consortium name="US DOE Joint Genome Institute (JGI-PGF)"/>
            <person name="Walter F."/>
            <person name="Albersmeier A."/>
            <person name="Kalinowski J."/>
            <person name="Ruckert C."/>
        </authorList>
    </citation>
    <scope>NUCLEOTIDE SEQUENCE</scope>
    <source>
        <strain evidence="8">JCM 4784</strain>
    </source>
</reference>
<dbReference type="AlphaFoldDB" id="A0A919A632"/>
<evidence type="ECO:0000256" key="3">
    <source>
        <dbReference type="ARBA" id="ARBA00023002"/>
    </source>
</evidence>
<dbReference type="GO" id="GO:0051537">
    <property type="term" value="F:2 iron, 2 sulfur cluster binding"/>
    <property type="evidence" value="ECO:0007669"/>
    <property type="project" value="UniProtKB-KW"/>
</dbReference>
<dbReference type="RefSeq" id="WP_190139603.1">
    <property type="nucleotide sequence ID" value="NZ_BNBT01000150.1"/>
</dbReference>
<evidence type="ECO:0000256" key="5">
    <source>
        <dbReference type="ARBA" id="ARBA00023014"/>
    </source>
</evidence>
<gene>
    <name evidence="8" type="ORF">GCM10018785_63680</name>
</gene>
<keyword evidence="4" id="KW-0408">Iron</keyword>
<dbReference type="PANTHER" id="PTHR21266:SF59">
    <property type="entry name" value="BLR4922 PROTEIN"/>
    <property type="match status" value="1"/>
</dbReference>
<dbReference type="Pfam" id="PF00355">
    <property type="entry name" value="Rieske"/>
    <property type="match status" value="1"/>
</dbReference>
<keyword evidence="2" id="KW-0479">Metal-binding</keyword>
<dbReference type="SUPFAM" id="SSF50022">
    <property type="entry name" value="ISP domain"/>
    <property type="match status" value="1"/>
</dbReference>
<dbReference type="SUPFAM" id="SSF55961">
    <property type="entry name" value="Bet v1-like"/>
    <property type="match status" value="1"/>
</dbReference>
<organism evidence="8 9">
    <name type="scientific">Streptomyces longispororuber</name>
    <dbReference type="NCBI Taxonomy" id="68230"/>
    <lineage>
        <taxon>Bacteria</taxon>
        <taxon>Bacillati</taxon>
        <taxon>Actinomycetota</taxon>
        <taxon>Actinomycetes</taxon>
        <taxon>Kitasatosporales</taxon>
        <taxon>Streptomycetaceae</taxon>
        <taxon>Streptomyces</taxon>
    </lineage>
</organism>
<reference evidence="8" key="2">
    <citation type="submission" date="2020-09" db="EMBL/GenBank/DDBJ databases">
        <authorList>
            <person name="Sun Q."/>
            <person name="Ohkuma M."/>
        </authorList>
    </citation>
    <scope>NUCLEOTIDE SEQUENCE</scope>
    <source>
        <strain evidence="8">JCM 4784</strain>
    </source>
</reference>
<keyword evidence="5" id="KW-0411">Iron-sulfur</keyword>
<dbReference type="PANTHER" id="PTHR21266">
    <property type="entry name" value="IRON-SULFUR DOMAIN CONTAINING PROTEIN"/>
    <property type="match status" value="1"/>
</dbReference>
<proteinExistence type="predicted"/>
<evidence type="ECO:0000313" key="8">
    <source>
        <dbReference type="EMBL" id="GHE87345.1"/>
    </source>
</evidence>
<feature type="domain" description="Rieske" evidence="7">
    <location>
        <begin position="6"/>
        <end position="111"/>
    </location>
</feature>
<dbReference type="GO" id="GO:0046872">
    <property type="term" value="F:metal ion binding"/>
    <property type="evidence" value="ECO:0007669"/>
    <property type="project" value="UniProtKB-KW"/>
</dbReference>
<evidence type="ECO:0000256" key="6">
    <source>
        <dbReference type="SAM" id="MobiDB-lite"/>
    </source>
</evidence>
<evidence type="ECO:0000256" key="4">
    <source>
        <dbReference type="ARBA" id="ARBA00023004"/>
    </source>
</evidence>
<dbReference type="InterPro" id="IPR036922">
    <property type="entry name" value="Rieske_2Fe-2S_sf"/>
</dbReference>
<evidence type="ECO:0000313" key="9">
    <source>
        <dbReference type="Proteomes" id="UP000608024"/>
    </source>
</evidence>
<dbReference type="GO" id="GO:0004497">
    <property type="term" value="F:monooxygenase activity"/>
    <property type="evidence" value="ECO:0007669"/>
    <property type="project" value="UniProtKB-ARBA"/>
</dbReference>
<name>A0A919A632_9ACTN</name>
<evidence type="ECO:0000256" key="1">
    <source>
        <dbReference type="ARBA" id="ARBA00022714"/>
    </source>
</evidence>
<sequence>MIPNQWYPILRTQDVKRGAPTGVKRLGEELVLWRDLDGRLVCQSARCPHKGANLSDGRLVGNSIACPYHGFRYDTGGTCRLIPALGAEGRIPASMRIDTYEVREQYGLVWLWWGDKRASLPEIVLPRELAEHPRPYETITWSRPVHYTRYIESLLEFYHVTFVHRDHWANIIDYTFMYGSWRKLWTDGRERYIAANKIVNHRVDVDGTIIRSTFDQCEEGNPDNIWHFDLIYQAPCMTHVRQGLLEVTTWLTPIDDENTQAIMRLWEYPLLKRMVPIKPLRPWILRASLQMEKYVQDQQDNDIMARQEPKVSERGVNKLIAPDEMNAKYLQMRDRLKAEARAEAEARATAPAAPAPAAPAPAAPAPAAAAAEPATRAAVTANGNGNSNSNSNGNSSGGNGSGNGAAARSGTAAEESPAPAEGLSKSAS</sequence>
<evidence type="ECO:0000256" key="2">
    <source>
        <dbReference type="ARBA" id="ARBA00022723"/>
    </source>
</evidence>
<dbReference type="PROSITE" id="PS51296">
    <property type="entry name" value="RIESKE"/>
    <property type="match status" value="1"/>
</dbReference>
<keyword evidence="9" id="KW-1185">Reference proteome</keyword>
<protein>
    <submittedName>
        <fullName evidence="8">Oxidase</fullName>
    </submittedName>
</protein>
<dbReference type="InterPro" id="IPR050584">
    <property type="entry name" value="Cholesterol_7-desaturase"/>
</dbReference>
<dbReference type="Gene3D" id="2.102.10.10">
    <property type="entry name" value="Rieske [2Fe-2S] iron-sulphur domain"/>
    <property type="match status" value="1"/>
</dbReference>
<keyword evidence="1" id="KW-0001">2Fe-2S</keyword>
<dbReference type="EMBL" id="BNBT01000150">
    <property type="protein sequence ID" value="GHE87345.1"/>
    <property type="molecule type" value="Genomic_DNA"/>
</dbReference>
<comment type="caution">
    <text evidence="8">The sequence shown here is derived from an EMBL/GenBank/DDBJ whole genome shotgun (WGS) entry which is preliminary data.</text>
</comment>
<keyword evidence="3" id="KW-0560">Oxidoreductase</keyword>
<dbReference type="GO" id="GO:0016705">
    <property type="term" value="F:oxidoreductase activity, acting on paired donors, with incorporation or reduction of molecular oxygen"/>
    <property type="evidence" value="ECO:0007669"/>
    <property type="project" value="UniProtKB-ARBA"/>
</dbReference>
<feature type="compositionally biased region" description="Pro residues" evidence="6">
    <location>
        <begin position="353"/>
        <end position="364"/>
    </location>
</feature>
<dbReference type="Proteomes" id="UP000608024">
    <property type="component" value="Unassembled WGS sequence"/>
</dbReference>
<accession>A0A919A632</accession>
<evidence type="ECO:0000259" key="7">
    <source>
        <dbReference type="PROSITE" id="PS51296"/>
    </source>
</evidence>